<name>A0AB34J857_PRYPA</name>
<gene>
    <name evidence="1" type="ORF">AB1Y20_003949</name>
</gene>
<dbReference type="InterPro" id="IPR029063">
    <property type="entry name" value="SAM-dependent_MTases_sf"/>
</dbReference>
<evidence type="ECO:0000313" key="2">
    <source>
        <dbReference type="Proteomes" id="UP001515480"/>
    </source>
</evidence>
<evidence type="ECO:0000313" key="1">
    <source>
        <dbReference type="EMBL" id="KAL1514866.1"/>
    </source>
</evidence>
<dbReference type="Proteomes" id="UP001515480">
    <property type="component" value="Unassembled WGS sequence"/>
</dbReference>
<protein>
    <recommendedName>
        <fullName evidence="3">DOT1 domain-containing protein</fullName>
    </recommendedName>
</protein>
<dbReference type="EMBL" id="JBGBPQ010000012">
    <property type="protein sequence ID" value="KAL1514866.1"/>
    <property type="molecule type" value="Genomic_DNA"/>
</dbReference>
<dbReference type="AlphaFoldDB" id="A0AB34J857"/>
<sequence length="275" mass="30434">MSFSCRLCFADHRLTLDCALTAVVRSSGSTAAKLERLIRRPRHHLLRGTASRLLAHSGGEECGADVDVLIDLLLGVHESLLLEHLHRAPLRSLRAYDEEHTHLLRPPAESWTPYHECATLLTLVPAGGTLLDLGAGVGRTLLVAALLRPDVRCVGLELVKERVALAQRALLRLRASRTVRVLHRRLGSSRLPLPRAERMTVYLFNPFAPPTLESVLRSLLALSRSCPFTLVLKGMECALEASAAWEGLRAKLRPLPKDEAEQTVLYAQLLQQNIL</sequence>
<comment type="caution">
    <text evidence="1">The sequence shown here is derived from an EMBL/GenBank/DDBJ whole genome shotgun (WGS) entry which is preliminary data.</text>
</comment>
<reference evidence="1 2" key="1">
    <citation type="journal article" date="2024" name="Science">
        <title>Giant polyketide synthase enzymes in the biosynthesis of giant marine polyether toxins.</title>
        <authorList>
            <person name="Fallon T.R."/>
            <person name="Shende V.V."/>
            <person name="Wierzbicki I.H."/>
            <person name="Pendleton A.L."/>
            <person name="Watervoot N.F."/>
            <person name="Auber R.P."/>
            <person name="Gonzalez D.J."/>
            <person name="Wisecaver J.H."/>
            <person name="Moore B.S."/>
        </authorList>
    </citation>
    <scope>NUCLEOTIDE SEQUENCE [LARGE SCALE GENOMIC DNA]</scope>
    <source>
        <strain evidence="1 2">12B1</strain>
    </source>
</reference>
<keyword evidence="2" id="KW-1185">Reference proteome</keyword>
<organism evidence="1 2">
    <name type="scientific">Prymnesium parvum</name>
    <name type="common">Toxic golden alga</name>
    <dbReference type="NCBI Taxonomy" id="97485"/>
    <lineage>
        <taxon>Eukaryota</taxon>
        <taxon>Haptista</taxon>
        <taxon>Haptophyta</taxon>
        <taxon>Prymnesiophyceae</taxon>
        <taxon>Prymnesiales</taxon>
        <taxon>Prymnesiaceae</taxon>
        <taxon>Prymnesium</taxon>
    </lineage>
</organism>
<evidence type="ECO:0008006" key="3">
    <source>
        <dbReference type="Google" id="ProtNLM"/>
    </source>
</evidence>
<dbReference type="SUPFAM" id="SSF53335">
    <property type="entry name" value="S-adenosyl-L-methionine-dependent methyltransferases"/>
    <property type="match status" value="1"/>
</dbReference>
<dbReference type="CDD" id="cd02440">
    <property type="entry name" value="AdoMet_MTases"/>
    <property type="match status" value="1"/>
</dbReference>
<dbReference type="Gene3D" id="3.40.50.150">
    <property type="entry name" value="Vaccinia Virus protein VP39"/>
    <property type="match status" value="1"/>
</dbReference>
<proteinExistence type="predicted"/>
<accession>A0AB34J857</accession>